<dbReference type="InterPro" id="IPR013783">
    <property type="entry name" value="Ig-like_fold"/>
</dbReference>
<dbReference type="InterPro" id="IPR013098">
    <property type="entry name" value="Ig_I-set"/>
</dbReference>
<organism evidence="2 3">
    <name type="scientific">Panagrolaimus superbus</name>
    <dbReference type="NCBI Taxonomy" id="310955"/>
    <lineage>
        <taxon>Eukaryota</taxon>
        <taxon>Metazoa</taxon>
        <taxon>Ecdysozoa</taxon>
        <taxon>Nematoda</taxon>
        <taxon>Chromadorea</taxon>
        <taxon>Rhabditida</taxon>
        <taxon>Tylenchina</taxon>
        <taxon>Panagrolaimomorpha</taxon>
        <taxon>Panagrolaimoidea</taxon>
        <taxon>Panagrolaimidae</taxon>
        <taxon>Panagrolaimus</taxon>
    </lineage>
</organism>
<feature type="domain" description="Ig-like" evidence="1">
    <location>
        <begin position="1"/>
        <end position="84"/>
    </location>
</feature>
<name>A0A914YN72_9BILA</name>
<evidence type="ECO:0000313" key="3">
    <source>
        <dbReference type="WBParaSite" id="PSU_v2.g2085.t1"/>
    </source>
</evidence>
<dbReference type="Proteomes" id="UP000887577">
    <property type="component" value="Unplaced"/>
</dbReference>
<dbReference type="AlphaFoldDB" id="A0A914YN72"/>
<sequence>MKVIKAYRVASSDRLTLVVEVSSEPPALFEWFCNDKSVALNRQKFQVRHNLNVTTLTVENPAQGVYNCTARNPAGISKSYGYITVIGKLNIGK</sequence>
<accession>A0A914YN72</accession>
<dbReference type="WBParaSite" id="PSU_v2.g2085.t1">
    <property type="protein sequence ID" value="PSU_v2.g2085.t1"/>
    <property type="gene ID" value="PSU_v2.g2085"/>
</dbReference>
<evidence type="ECO:0000259" key="1">
    <source>
        <dbReference type="PROSITE" id="PS50835"/>
    </source>
</evidence>
<dbReference type="InterPro" id="IPR007110">
    <property type="entry name" value="Ig-like_dom"/>
</dbReference>
<dbReference type="PROSITE" id="PS50835">
    <property type="entry name" value="IG_LIKE"/>
    <property type="match status" value="1"/>
</dbReference>
<evidence type="ECO:0000313" key="2">
    <source>
        <dbReference type="Proteomes" id="UP000887577"/>
    </source>
</evidence>
<dbReference type="SUPFAM" id="SSF48726">
    <property type="entry name" value="Immunoglobulin"/>
    <property type="match status" value="1"/>
</dbReference>
<dbReference type="InterPro" id="IPR036179">
    <property type="entry name" value="Ig-like_dom_sf"/>
</dbReference>
<dbReference type="Pfam" id="PF07679">
    <property type="entry name" value="I-set"/>
    <property type="match status" value="1"/>
</dbReference>
<proteinExistence type="predicted"/>
<dbReference type="Gene3D" id="2.60.40.10">
    <property type="entry name" value="Immunoglobulins"/>
    <property type="match status" value="1"/>
</dbReference>
<reference evidence="3" key="1">
    <citation type="submission" date="2022-11" db="UniProtKB">
        <authorList>
            <consortium name="WormBaseParasite"/>
        </authorList>
    </citation>
    <scope>IDENTIFICATION</scope>
</reference>
<protein>
    <submittedName>
        <fullName evidence="3">Ig-like domain-containing protein</fullName>
    </submittedName>
</protein>
<keyword evidence="2" id="KW-1185">Reference proteome</keyword>
<dbReference type="CDD" id="cd00096">
    <property type="entry name" value="Ig"/>
    <property type="match status" value="1"/>
</dbReference>